<dbReference type="CDD" id="cd24068">
    <property type="entry name" value="ASKHA_NBD_ROK_FnNanK-like"/>
    <property type="match status" value="1"/>
</dbReference>
<dbReference type="EMBL" id="LN846931">
    <property type="protein sequence ID" value="CRI06572.1"/>
    <property type="molecule type" value="Genomic_DNA"/>
</dbReference>
<dbReference type="RefSeq" id="WP_176455250.1">
    <property type="nucleotide sequence ID" value="NZ_JBFUWU010000001.1"/>
</dbReference>
<accession>A0A1Z5AWX3</accession>
<name>A0A1Z5AWX3_CARML</name>
<dbReference type="SUPFAM" id="SSF53067">
    <property type="entry name" value="Actin-like ATPase domain"/>
    <property type="match status" value="1"/>
</dbReference>
<evidence type="ECO:0000313" key="2">
    <source>
        <dbReference type="EMBL" id="CRI06572.1"/>
    </source>
</evidence>
<keyword evidence="2" id="KW-0614">Plasmid</keyword>
<comment type="similarity">
    <text evidence="1">Belongs to the ROK (NagC/XylR) family.</text>
</comment>
<dbReference type="PANTHER" id="PTHR18964">
    <property type="entry name" value="ROK (REPRESSOR, ORF, KINASE) FAMILY"/>
    <property type="match status" value="1"/>
</dbReference>
<protein>
    <recommendedName>
        <fullName evidence="3">ROK family protein</fullName>
    </recommendedName>
</protein>
<evidence type="ECO:0000256" key="1">
    <source>
        <dbReference type="ARBA" id="ARBA00006479"/>
    </source>
</evidence>
<geneLocation type="plasmid" evidence="2">
    <name>megaplasmid</name>
</geneLocation>
<gene>
    <name evidence="2" type="ORF">BN424_mp0030</name>
</gene>
<reference evidence="2" key="2">
    <citation type="submission" date="2015-04" db="EMBL/GenBank/DDBJ databases">
        <title>Carnobacterium maltaromaticum LMA28 plasmids.</title>
        <authorList>
            <person name="Cailliez-Grimal C."/>
            <person name="Iskandar C."/>
        </authorList>
    </citation>
    <scope>NUCLEOTIDE SEQUENCE [LARGE SCALE GENOMIC DNA]</scope>
    <source>
        <strain evidence="2">LMA28</strain>
        <plasmid evidence="2">megaplasmid</plasmid>
    </source>
</reference>
<organism evidence="2">
    <name type="scientific">Carnobacterium maltaromaticum</name>
    <name type="common">Carnobacterium piscicola</name>
    <dbReference type="NCBI Taxonomy" id="2751"/>
    <lineage>
        <taxon>Bacteria</taxon>
        <taxon>Bacillati</taxon>
        <taxon>Bacillota</taxon>
        <taxon>Bacilli</taxon>
        <taxon>Lactobacillales</taxon>
        <taxon>Carnobacteriaceae</taxon>
        <taxon>Carnobacterium</taxon>
    </lineage>
</organism>
<dbReference type="InterPro" id="IPR043129">
    <property type="entry name" value="ATPase_NBD"/>
</dbReference>
<evidence type="ECO:0008006" key="3">
    <source>
        <dbReference type="Google" id="ProtNLM"/>
    </source>
</evidence>
<proteinExistence type="inferred from homology"/>
<dbReference type="PANTHER" id="PTHR18964:SF165">
    <property type="entry name" value="BETA-GLUCOSIDE KINASE"/>
    <property type="match status" value="1"/>
</dbReference>
<dbReference type="AlphaFoldDB" id="A0A1Z5AWX3"/>
<dbReference type="Pfam" id="PF00480">
    <property type="entry name" value="ROK"/>
    <property type="match status" value="1"/>
</dbReference>
<sequence length="300" mass="32479">MKKYAVIDIGGTMIKYGLVDHQGKLLKKNEMDTAAELGGPGILQKVVAIIDSFQEEQNLSGICLSSAGMVDPDKGKIFYSGPAIPNYAGTQFKQIIEEKYNLPCEIENDVNCAGLAEVLSGNAKGSKVTLCLTIGTGIGGCMLTKTDVFHGYNNSACEIGYLKMGDSTFQDLASTTALVRAVSEAHGDYHSDWNGHRIFKEAKEGNEKCITAIDRMVDYLGQGIATICYVINPETVVLGGGIMGQKAYLKDKIEAKVADYLLASLVANTKIVFAHHENEAGMLGAYYHFRNKQEKSVIND</sequence>
<dbReference type="InterPro" id="IPR000600">
    <property type="entry name" value="ROK"/>
</dbReference>
<dbReference type="Gene3D" id="3.30.420.40">
    <property type="match status" value="2"/>
</dbReference>
<reference evidence="2" key="1">
    <citation type="submission" date="2015-04" db="EMBL/GenBank/DDBJ databases">
        <title>Carnobacterium maltaromaticum LMA28 complete chromosome sequence.</title>
        <authorList>
            <person name="Borges F."/>
            <person name="Cailliez-Grimal C."/>
        </authorList>
    </citation>
    <scope>NUCLEOTIDE SEQUENCE [LARGE SCALE GENOMIC DNA]</scope>
    <source>
        <strain evidence="2">LMA28</strain>
        <plasmid evidence="2">megaplasmid</plasmid>
    </source>
</reference>